<evidence type="ECO:0000313" key="12">
    <source>
        <dbReference type="Proteomes" id="UP001595833"/>
    </source>
</evidence>
<evidence type="ECO:0000256" key="3">
    <source>
        <dbReference type="ARBA" id="ARBA00022741"/>
    </source>
</evidence>
<feature type="compositionally biased region" description="Pro residues" evidence="7">
    <location>
        <begin position="12"/>
        <end position="21"/>
    </location>
</feature>
<keyword evidence="3" id="KW-0547">Nucleotide-binding</keyword>
<dbReference type="InterPro" id="IPR011527">
    <property type="entry name" value="ABC1_TM_dom"/>
</dbReference>
<feature type="transmembrane region" description="Helical" evidence="8">
    <location>
        <begin position="74"/>
        <end position="92"/>
    </location>
</feature>
<evidence type="ECO:0000256" key="1">
    <source>
        <dbReference type="ARBA" id="ARBA00004651"/>
    </source>
</evidence>
<keyword evidence="4 11" id="KW-0067">ATP-binding</keyword>
<evidence type="ECO:0000256" key="8">
    <source>
        <dbReference type="SAM" id="Phobius"/>
    </source>
</evidence>
<keyword evidence="6 8" id="KW-0472">Membrane</keyword>
<dbReference type="SUPFAM" id="SSF52540">
    <property type="entry name" value="P-loop containing nucleoside triphosphate hydrolases"/>
    <property type="match status" value="1"/>
</dbReference>
<protein>
    <submittedName>
        <fullName evidence="11">ABC transporter ATP-binding protein</fullName>
    </submittedName>
</protein>
<dbReference type="InterPro" id="IPR003439">
    <property type="entry name" value="ABC_transporter-like_ATP-bd"/>
</dbReference>
<dbReference type="InterPro" id="IPR036640">
    <property type="entry name" value="ABC1_TM_sf"/>
</dbReference>
<dbReference type="PROSITE" id="PS50929">
    <property type="entry name" value="ABC_TM1F"/>
    <property type="match status" value="1"/>
</dbReference>
<feature type="transmembrane region" description="Helical" evidence="8">
    <location>
        <begin position="178"/>
        <end position="196"/>
    </location>
</feature>
<dbReference type="RefSeq" id="WP_344039145.1">
    <property type="nucleotide sequence ID" value="NZ_BAAAKE010000014.1"/>
</dbReference>
<feature type="domain" description="ABC transporter" evidence="9">
    <location>
        <begin position="354"/>
        <end position="587"/>
    </location>
</feature>
<evidence type="ECO:0000256" key="2">
    <source>
        <dbReference type="ARBA" id="ARBA00022692"/>
    </source>
</evidence>
<dbReference type="PROSITE" id="PS00211">
    <property type="entry name" value="ABC_TRANSPORTER_1"/>
    <property type="match status" value="1"/>
</dbReference>
<gene>
    <name evidence="11" type="ORF">ACFPFM_24835</name>
</gene>
<proteinExistence type="predicted"/>
<dbReference type="SMART" id="SM00382">
    <property type="entry name" value="AAA"/>
    <property type="match status" value="1"/>
</dbReference>
<feature type="transmembrane region" description="Helical" evidence="8">
    <location>
        <begin position="154"/>
        <end position="172"/>
    </location>
</feature>
<dbReference type="Pfam" id="PF00664">
    <property type="entry name" value="ABC_membrane"/>
    <property type="match status" value="1"/>
</dbReference>
<dbReference type="Pfam" id="PF00005">
    <property type="entry name" value="ABC_tran"/>
    <property type="match status" value="1"/>
</dbReference>
<comment type="subcellular location">
    <subcellularLocation>
        <location evidence="1">Cell membrane</location>
        <topology evidence="1">Multi-pass membrane protein</topology>
    </subcellularLocation>
</comment>
<evidence type="ECO:0000256" key="4">
    <source>
        <dbReference type="ARBA" id="ARBA00022840"/>
    </source>
</evidence>
<evidence type="ECO:0000313" key="11">
    <source>
        <dbReference type="EMBL" id="MFC5056960.1"/>
    </source>
</evidence>
<dbReference type="GO" id="GO:0005524">
    <property type="term" value="F:ATP binding"/>
    <property type="evidence" value="ECO:0007669"/>
    <property type="project" value="UniProtKB-KW"/>
</dbReference>
<evidence type="ECO:0000256" key="5">
    <source>
        <dbReference type="ARBA" id="ARBA00022989"/>
    </source>
</evidence>
<feature type="transmembrane region" description="Helical" evidence="8">
    <location>
        <begin position="37"/>
        <end position="62"/>
    </location>
</feature>
<comment type="caution">
    <text evidence="11">The sequence shown here is derived from an EMBL/GenBank/DDBJ whole genome shotgun (WGS) entry which is preliminary data.</text>
</comment>
<reference evidence="12" key="1">
    <citation type="journal article" date="2019" name="Int. J. Syst. Evol. Microbiol.">
        <title>The Global Catalogue of Microorganisms (GCM) 10K type strain sequencing project: providing services to taxonomists for standard genome sequencing and annotation.</title>
        <authorList>
            <consortium name="The Broad Institute Genomics Platform"/>
            <consortium name="The Broad Institute Genome Sequencing Center for Infectious Disease"/>
            <person name="Wu L."/>
            <person name="Ma J."/>
        </authorList>
    </citation>
    <scope>NUCLEOTIDE SEQUENCE [LARGE SCALE GENOMIC DNA]</scope>
    <source>
        <strain evidence="12">KCTC 12848</strain>
    </source>
</reference>
<name>A0ABV9Y2M3_9PSEU</name>
<dbReference type="Gene3D" id="3.40.50.300">
    <property type="entry name" value="P-loop containing nucleotide triphosphate hydrolases"/>
    <property type="match status" value="1"/>
</dbReference>
<dbReference type="PANTHER" id="PTHR24221:SF654">
    <property type="entry name" value="ATP-BINDING CASSETTE SUB-FAMILY B MEMBER 6"/>
    <property type="match status" value="1"/>
</dbReference>
<dbReference type="InterPro" id="IPR027417">
    <property type="entry name" value="P-loop_NTPase"/>
</dbReference>
<accession>A0ABV9Y2M3</accession>
<feature type="domain" description="ABC transmembrane type-1" evidence="10">
    <location>
        <begin position="38"/>
        <end position="323"/>
    </location>
</feature>
<evidence type="ECO:0000259" key="10">
    <source>
        <dbReference type="PROSITE" id="PS50929"/>
    </source>
</evidence>
<feature type="transmembrane region" description="Helical" evidence="8">
    <location>
        <begin position="270"/>
        <end position="291"/>
    </location>
</feature>
<dbReference type="Gene3D" id="1.20.1560.10">
    <property type="entry name" value="ABC transporter type 1, transmembrane domain"/>
    <property type="match status" value="1"/>
</dbReference>
<dbReference type="PROSITE" id="PS50893">
    <property type="entry name" value="ABC_TRANSPORTER_2"/>
    <property type="match status" value="1"/>
</dbReference>
<dbReference type="PANTHER" id="PTHR24221">
    <property type="entry name" value="ATP-BINDING CASSETTE SUB-FAMILY B"/>
    <property type="match status" value="1"/>
</dbReference>
<keyword evidence="5 8" id="KW-1133">Transmembrane helix</keyword>
<feature type="compositionally biased region" description="Low complexity" evidence="7">
    <location>
        <begin position="1"/>
        <end position="11"/>
    </location>
</feature>
<feature type="transmembrane region" description="Helical" evidence="8">
    <location>
        <begin position="297"/>
        <end position="316"/>
    </location>
</feature>
<dbReference type="SUPFAM" id="SSF90123">
    <property type="entry name" value="ABC transporter transmembrane region"/>
    <property type="match status" value="1"/>
</dbReference>
<dbReference type="InterPro" id="IPR039421">
    <property type="entry name" value="Type_1_exporter"/>
</dbReference>
<sequence>MSGEVEAEPSGGAPPPGPEPAAPGGLKELIAPVKSSLVLAAVLAAVGAIASLAPFVAIYELALELLSPDPDEGRVWTVVAIAVLGLVLRFLCEGTAFAVSHRADNRLQAHLRRRVVAHLGRLPLGWFTEKNAGTVKTAVQDDVLAMHHLVGHSVVEFVSSATAPVAALLYLLFVDWRLMLVTIVTLPIYAAFYVIATRKSGENVAQYGAALGRINAAVIEFVQGIAVVKAFGQTRRAHERFTTASDDYVAFMEKWISPVLKPQSVTSACVSPPVILLAVLTGGAIFVGQGWVRAVDLLPFALLGVGLTAPLVALGYTGNDIRSAGAAAARIGVLLATPTMTDPAEPRVPAGNLVEFDHVDFGYGPEKQVLHDVSAVLRPGTVTALVGPSGAGKSTLASLLPRFFDVDRGSIRIGGVDLRDVATAELYRHVGFVFQDVRLLRMSVRDNIRLARPDADDAAVESAARSAQVHDVVQALPRGYDSVVGEDAKFSGGEAQRVSIARALLADTPVLVLDEATAFADAQSEAAIQDALSELAAGRTLLVIAHRLHTVADADQILVLDEGRVVERGRHADLLRANGLYARLWAAGEHDVVEVGA</sequence>
<evidence type="ECO:0000256" key="7">
    <source>
        <dbReference type="SAM" id="MobiDB-lite"/>
    </source>
</evidence>
<organism evidence="11 12">
    <name type="scientific">Saccharothrix xinjiangensis</name>
    <dbReference type="NCBI Taxonomy" id="204798"/>
    <lineage>
        <taxon>Bacteria</taxon>
        <taxon>Bacillati</taxon>
        <taxon>Actinomycetota</taxon>
        <taxon>Actinomycetes</taxon>
        <taxon>Pseudonocardiales</taxon>
        <taxon>Pseudonocardiaceae</taxon>
        <taxon>Saccharothrix</taxon>
    </lineage>
</organism>
<dbReference type="InterPro" id="IPR017871">
    <property type="entry name" value="ABC_transporter-like_CS"/>
</dbReference>
<evidence type="ECO:0000259" key="9">
    <source>
        <dbReference type="PROSITE" id="PS50893"/>
    </source>
</evidence>
<dbReference type="CDD" id="cd07346">
    <property type="entry name" value="ABC_6TM_exporters"/>
    <property type="match status" value="1"/>
</dbReference>
<keyword evidence="12" id="KW-1185">Reference proteome</keyword>
<evidence type="ECO:0000256" key="6">
    <source>
        <dbReference type="ARBA" id="ARBA00023136"/>
    </source>
</evidence>
<dbReference type="EMBL" id="JBHSJB010000025">
    <property type="protein sequence ID" value="MFC5056960.1"/>
    <property type="molecule type" value="Genomic_DNA"/>
</dbReference>
<keyword evidence="2 8" id="KW-0812">Transmembrane</keyword>
<dbReference type="InterPro" id="IPR003593">
    <property type="entry name" value="AAA+_ATPase"/>
</dbReference>
<feature type="region of interest" description="Disordered" evidence="7">
    <location>
        <begin position="1"/>
        <end position="24"/>
    </location>
</feature>
<dbReference type="Proteomes" id="UP001595833">
    <property type="component" value="Unassembled WGS sequence"/>
</dbReference>